<evidence type="ECO:0000313" key="1">
    <source>
        <dbReference type="EMBL" id="KAK3942806.1"/>
    </source>
</evidence>
<dbReference type="EMBL" id="MU853770">
    <property type="protein sequence ID" value="KAK3942806.1"/>
    <property type="molecule type" value="Genomic_DNA"/>
</dbReference>
<protein>
    <submittedName>
        <fullName evidence="1">Uncharacterized protein</fullName>
    </submittedName>
</protein>
<sequence>MGRTRYEYSFIEIQRPALELPEVSCVTTFGTPRWYDPRRRSRNLELCSYLEITRRLPRVSELHWATAEAGLFFLLRREIRDRFVHTAAAADAHDPCRWLPASVKTMAVTIKAPNWSDHQFDHHRRLPNLSRPYGHDEVSAAFRKMSVGLKKFRFKGIADHALFWPSPSEKHIEEPHWPNLTHLRVDLSYQSPSGKWYFKCQDADDPRNHPWSDVPVSGDALEFRPPGYGTEQDKEEALEYLASWLDHVPSFRYRDGRGVFQPTFRTWPNDKVMIPLLESFARAIGQMPSLRSAALLFDDGDLDSYTFVSYASPGYETTATRNAQLRDQKLFKTVPRLVISSCKWRMSKSLKGLFREVGSKCHNQATVVRYLPVSLDYSDDDDDSD</sequence>
<proteinExistence type="predicted"/>
<keyword evidence="2" id="KW-1185">Reference proteome</keyword>
<dbReference type="AlphaFoldDB" id="A0AAN6NCR3"/>
<comment type="caution">
    <text evidence="1">The sequence shown here is derived from an EMBL/GenBank/DDBJ whole genome shotgun (WGS) entry which is preliminary data.</text>
</comment>
<dbReference type="Proteomes" id="UP001303473">
    <property type="component" value="Unassembled WGS sequence"/>
</dbReference>
<accession>A0AAN6NCR3</accession>
<reference evidence="2" key="1">
    <citation type="journal article" date="2023" name="Mol. Phylogenet. Evol.">
        <title>Genome-scale phylogeny and comparative genomics of the fungal order Sordariales.</title>
        <authorList>
            <person name="Hensen N."/>
            <person name="Bonometti L."/>
            <person name="Westerberg I."/>
            <person name="Brannstrom I.O."/>
            <person name="Guillou S."/>
            <person name="Cros-Aarteil S."/>
            <person name="Calhoun S."/>
            <person name="Haridas S."/>
            <person name="Kuo A."/>
            <person name="Mondo S."/>
            <person name="Pangilinan J."/>
            <person name="Riley R."/>
            <person name="LaButti K."/>
            <person name="Andreopoulos B."/>
            <person name="Lipzen A."/>
            <person name="Chen C."/>
            <person name="Yan M."/>
            <person name="Daum C."/>
            <person name="Ng V."/>
            <person name="Clum A."/>
            <person name="Steindorff A."/>
            <person name="Ohm R.A."/>
            <person name="Martin F."/>
            <person name="Silar P."/>
            <person name="Natvig D.O."/>
            <person name="Lalanne C."/>
            <person name="Gautier V."/>
            <person name="Ament-Velasquez S.L."/>
            <person name="Kruys A."/>
            <person name="Hutchinson M.I."/>
            <person name="Powell A.J."/>
            <person name="Barry K."/>
            <person name="Miller A.N."/>
            <person name="Grigoriev I.V."/>
            <person name="Debuchy R."/>
            <person name="Gladieux P."/>
            <person name="Hiltunen Thoren M."/>
            <person name="Johannesson H."/>
        </authorList>
    </citation>
    <scope>NUCLEOTIDE SEQUENCE [LARGE SCALE GENOMIC DNA]</scope>
    <source>
        <strain evidence="2">CBS 340.73</strain>
    </source>
</reference>
<gene>
    <name evidence="1" type="ORF">QBC46DRAFT_378885</name>
</gene>
<organism evidence="1 2">
    <name type="scientific">Diplogelasinospora grovesii</name>
    <dbReference type="NCBI Taxonomy" id="303347"/>
    <lineage>
        <taxon>Eukaryota</taxon>
        <taxon>Fungi</taxon>
        <taxon>Dikarya</taxon>
        <taxon>Ascomycota</taxon>
        <taxon>Pezizomycotina</taxon>
        <taxon>Sordariomycetes</taxon>
        <taxon>Sordariomycetidae</taxon>
        <taxon>Sordariales</taxon>
        <taxon>Diplogelasinosporaceae</taxon>
        <taxon>Diplogelasinospora</taxon>
    </lineage>
</organism>
<name>A0AAN6NCR3_9PEZI</name>
<evidence type="ECO:0000313" key="2">
    <source>
        <dbReference type="Proteomes" id="UP001303473"/>
    </source>
</evidence>